<accession>A0ABW4M3G9</accession>
<dbReference type="InterPro" id="IPR003795">
    <property type="entry name" value="DUF192"/>
</dbReference>
<protein>
    <submittedName>
        <fullName evidence="1">DUF192 domain-containing protein</fullName>
    </submittedName>
</protein>
<name>A0ABW4M3G9_9HYPH</name>
<gene>
    <name evidence="1" type="ORF">ACFSE1_06205</name>
</gene>
<dbReference type="InterPro" id="IPR038695">
    <property type="entry name" value="Saro_0823-like_sf"/>
</dbReference>
<keyword evidence="2" id="KW-1185">Reference proteome</keyword>
<dbReference type="EMBL" id="JBHUEQ010000007">
    <property type="protein sequence ID" value="MFD1745050.1"/>
    <property type="molecule type" value="Genomic_DNA"/>
</dbReference>
<sequence length="156" mass="17803">MANFKLGYLSAILALFLFIPLAALAQLRFDTEPLIIRTAQGEHHFHVELAIDARQREQGLMFRQSMPDTAGMLFDFEQPRVVNMWMKNTYIPLDMLFIDQEGRIEHIHEGAKPHDETVISSGGAVRFTLELNAGLVDKYGIKQGDRVFSRWIGNLD</sequence>
<dbReference type="Gene3D" id="2.60.120.1140">
    <property type="entry name" value="Protein of unknown function DUF192"/>
    <property type="match status" value="1"/>
</dbReference>
<dbReference type="Proteomes" id="UP001597322">
    <property type="component" value="Unassembled WGS sequence"/>
</dbReference>
<evidence type="ECO:0000313" key="2">
    <source>
        <dbReference type="Proteomes" id="UP001597322"/>
    </source>
</evidence>
<dbReference type="Pfam" id="PF02643">
    <property type="entry name" value="DUF192"/>
    <property type="match status" value="1"/>
</dbReference>
<dbReference type="PANTHER" id="PTHR37953">
    <property type="entry name" value="UPF0127 PROTEIN MJ1496"/>
    <property type="match status" value="1"/>
</dbReference>
<proteinExistence type="predicted"/>
<organism evidence="1 2">
    <name type="scientific">Rhizobium helianthi</name>
    <dbReference type="NCBI Taxonomy" id="1132695"/>
    <lineage>
        <taxon>Bacteria</taxon>
        <taxon>Pseudomonadati</taxon>
        <taxon>Pseudomonadota</taxon>
        <taxon>Alphaproteobacteria</taxon>
        <taxon>Hyphomicrobiales</taxon>
        <taxon>Rhizobiaceae</taxon>
        <taxon>Rhizobium/Agrobacterium group</taxon>
        <taxon>Rhizobium</taxon>
    </lineage>
</organism>
<evidence type="ECO:0000313" key="1">
    <source>
        <dbReference type="EMBL" id="MFD1745050.1"/>
    </source>
</evidence>
<reference evidence="2" key="1">
    <citation type="journal article" date="2019" name="Int. J. Syst. Evol. Microbiol.">
        <title>The Global Catalogue of Microorganisms (GCM) 10K type strain sequencing project: providing services to taxonomists for standard genome sequencing and annotation.</title>
        <authorList>
            <consortium name="The Broad Institute Genomics Platform"/>
            <consortium name="The Broad Institute Genome Sequencing Center for Infectious Disease"/>
            <person name="Wu L."/>
            <person name="Ma J."/>
        </authorList>
    </citation>
    <scope>NUCLEOTIDE SEQUENCE [LARGE SCALE GENOMIC DNA]</scope>
    <source>
        <strain evidence="2">CG52</strain>
    </source>
</reference>
<dbReference type="PANTHER" id="PTHR37953:SF1">
    <property type="entry name" value="UPF0127 PROTEIN MJ1496"/>
    <property type="match status" value="1"/>
</dbReference>
<comment type="caution">
    <text evidence="1">The sequence shown here is derived from an EMBL/GenBank/DDBJ whole genome shotgun (WGS) entry which is preliminary data.</text>
</comment>